<reference evidence="4" key="2">
    <citation type="journal article" date="2023" name="Plants (Basel)">
        <title>Annotation of the Turnera subulata (Passifloraceae) Draft Genome Reveals the S-Locus Evolved after the Divergence of Turneroideae from Passifloroideae in a Stepwise Manner.</title>
        <authorList>
            <person name="Henning P.M."/>
            <person name="Roalson E.H."/>
            <person name="Mir W."/>
            <person name="McCubbin A.G."/>
            <person name="Shore J.S."/>
        </authorList>
    </citation>
    <scope>NUCLEOTIDE SEQUENCE</scope>
    <source>
        <strain evidence="4">F60SS</strain>
    </source>
</reference>
<sequence length="73" mass="7945">QPAEYKEHVLPSGVTKRVSVEAGSPMGWREYVGGEGVVIGVDTFGESGSYLDIFKKFGFTEENVVKVAKSLLH</sequence>
<name>A0A9Q0JEY5_9ROSI</name>
<dbReference type="Proteomes" id="UP001141552">
    <property type="component" value="Unassembled WGS sequence"/>
</dbReference>
<dbReference type="InterPro" id="IPR055152">
    <property type="entry name" value="Transketolase-like_C_2"/>
</dbReference>
<reference evidence="4" key="1">
    <citation type="submission" date="2022-02" db="EMBL/GenBank/DDBJ databases">
        <authorList>
            <person name="Henning P.M."/>
            <person name="McCubbin A.G."/>
            <person name="Shore J.S."/>
        </authorList>
    </citation>
    <scope>NUCLEOTIDE SEQUENCE</scope>
    <source>
        <strain evidence="4">F60SS</strain>
        <tissue evidence="4">Leaves</tissue>
    </source>
</reference>
<protein>
    <recommendedName>
        <fullName evidence="3">Transketolase-like C-terminal domain-containing protein</fullName>
    </recommendedName>
</protein>
<dbReference type="GO" id="GO:0046872">
    <property type="term" value="F:metal ion binding"/>
    <property type="evidence" value="ECO:0007669"/>
    <property type="project" value="UniProtKB-KW"/>
</dbReference>
<dbReference type="GO" id="GO:0005829">
    <property type="term" value="C:cytosol"/>
    <property type="evidence" value="ECO:0007669"/>
    <property type="project" value="TreeGrafter"/>
</dbReference>
<keyword evidence="1" id="KW-0479">Metal-binding</keyword>
<dbReference type="Pfam" id="PF22613">
    <property type="entry name" value="Transketolase_C_1"/>
    <property type="match status" value="1"/>
</dbReference>
<feature type="non-terminal residue" evidence="4">
    <location>
        <position position="1"/>
    </location>
</feature>
<keyword evidence="5" id="KW-1185">Reference proteome</keyword>
<dbReference type="EMBL" id="JAKUCV010003641">
    <property type="protein sequence ID" value="KAJ4838140.1"/>
    <property type="molecule type" value="Genomic_DNA"/>
</dbReference>
<feature type="domain" description="Transketolase-like C-terminal" evidence="3">
    <location>
        <begin position="1"/>
        <end position="60"/>
    </location>
</feature>
<accession>A0A9Q0JEY5</accession>
<dbReference type="SUPFAM" id="SSF52922">
    <property type="entry name" value="TK C-terminal domain-like"/>
    <property type="match status" value="1"/>
</dbReference>
<dbReference type="GO" id="GO:0004802">
    <property type="term" value="F:transketolase activity"/>
    <property type="evidence" value="ECO:0007669"/>
    <property type="project" value="TreeGrafter"/>
</dbReference>
<dbReference type="PANTHER" id="PTHR43522:SF5">
    <property type="entry name" value="TRANSKETOLASE"/>
    <property type="match status" value="1"/>
</dbReference>
<dbReference type="AlphaFoldDB" id="A0A9Q0JEY5"/>
<dbReference type="OrthoDB" id="10267175at2759"/>
<dbReference type="Gene3D" id="3.40.50.920">
    <property type="match status" value="1"/>
</dbReference>
<dbReference type="InterPro" id="IPR009014">
    <property type="entry name" value="Transketo_C/PFOR_II"/>
</dbReference>
<evidence type="ECO:0000256" key="1">
    <source>
        <dbReference type="ARBA" id="ARBA00022723"/>
    </source>
</evidence>
<evidence type="ECO:0000313" key="4">
    <source>
        <dbReference type="EMBL" id="KAJ4838140.1"/>
    </source>
</evidence>
<evidence type="ECO:0000313" key="5">
    <source>
        <dbReference type="Proteomes" id="UP001141552"/>
    </source>
</evidence>
<proteinExistence type="predicted"/>
<comment type="caution">
    <text evidence="4">The sequence shown here is derived from an EMBL/GenBank/DDBJ whole genome shotgun (WGS) entry which is preliminary data.</text>
</comment>
<organism evidence="4 5">
    <name type="scientific">Turnera subulata</name>
    <dbReference type="NCBI Taxonomy" id="218843"/>
    <lineage>
        <taxon>Eukaryota</taxon>
        <taxon>Viridiplantae</taxon>
        <taxon>Streptophyta</taxon>
        <taxon>Embryophyta</taxon>
        <taxon>Tracheophyta</taxon>
        <taxon>Spermatophyta</taxon>
        <taxon>Magnoliopsida</taxon>
        <taxon>eudicotyledons</taxon>
        <taxon>Gunneridae</taxon>
        <taxon>Pentapetalae</taxon>
        <taxon>rosids</taxon>
        <taxon>fabids</taxon>
        <taxon>Malpighiales</taxon>
        <taxon>Passifloraceae</taxon>
        <taxon>Turnera</taxon>
    </lineage>
</organism>
<evidence type="ECO:0000256" key="2">
    <source>
        <dbReference type="ARBA" id="ARBA00022842"/>
    </source>
</evidence>
<dbReference type="GO" id="GO:0006098">
    <property type="term" value="P:pentose-phosphate shunt"/>
    <property type="evidence" value="ECO:0007669"/>
    <property type="project" value="TreeGrafter"/>
</dbReference>
<evidence type="ECO:0000259" key="3">
    <source>
        <dbReference type="Pfam" id="PF22613"/>
    </source>
</evidence>
<dbReference type="InterPro" id="IPR033247">
    <property type="entry name" value="Transketolase_fam"/>
</dbReference>
<keyword evidence="2" id="KW-0460">Magnesium</keyword>
<dbReference type="PANTHER" id="PTHR43522">
    <property type="entry name" value="TRANSKETOLASE"/>
    <property type="match status" value="1"/>
</dbReference>
<gene>
    <name evidence="4" type="ORF">Tsubulata_035227</name>
</gene>